<reference evidence="3 4" key="1">
    <citation type="submission" date="2023-04" db="EMBL/GenBank/DDBJ databases">
        <title>A long-awaited taxogenomic arrangement of the family Halomonadaceae.</title>
        <authorList>
            <person name="De La Haba R."/>
            <person name="Chuvochina M."/>
            <person name="Wittouck S."/>
            <person name="Arahal D.R."/>
            <person name="Sanchez-Porro C."/>
            <person name="Hugenholtz P."/>
            <person name="Ventosa A."/>
        </authorList>
    </citation>
    <scope>NUCLEOTIDE SEQUENCE [LARGE SCALE GENOMIC DNA]</scope>
    <source>
        <strain evidence="3 4">DSM 23530</strain>
    </source>
</reference>
<evidence type="ECO:0000259" key="2">
    <source>
        <dbReference type="PROSITE" id="PS50965"/>
    </source>
</evidence>
<comment type="caution">
    <text evidence="3">The sequence shown here is derived from an EMBL/GenBank/DDBJ whole genome shotgun (WGS) entry which is preliminary data.</text>
</comment>
<feature type="region of interest" description="Disordered" evidence="1">
    <location>
        <begin position="217"/>
        <end position="246"/>
    </location>
</feature>
<feature type="compositionally biased region" description="Basic and acidic residues" evidence="1">
    <location>
        <begin position="234"/>
        <end position="245"/>
    </location>
</feature>
<evidence type="ECO:0000313" key="3">
    <source>
        <dbReference type="EMBL" id="MDR5867475.1"/>
    </source>
</evidence>
<feature type="domain" description="NERD" evidence="2">
    <location>
        <begin position="18"/>
        <end position="135"/>
    </location>
</feature>
<accession>A0ABU1G3E9</accession>
<dbReference type="Pfam" id="PF08378">
    <property type="entry name" value="NERD"/>
    <property type="match status" value="1"/>
</dbReference>
<evidence type="ECO:0000313" key="4">
    <source>
        <dbReference type="Proteomes" id="UP001264519"/>
    </source>
</evidence>
<dbReference type="PROSITE" id="PS50965">
    <property type="entry name" value="NERD"/>
    <property type="match status" value="1"/>
</dbReference>
<dbReference type="EMBL" id="JARWAK010000009">
    <property type="protein sequence ID" value="MDR5867475.1"/>
    <property type="molecule type" value="Genomic_DNA"/>
</dbReference>
<organism evidence="3 4">
    <name type="scientific">Halomonas koreensis</name>
    <dbReference type="NCBI Taxonomy" id="245385"/>
    <lineage>
        <taxon>Bacteria</taxon>
        <taxon>Pseudomonadati</taxon>
        <taxon>Pseudomonadota</taxon>
        <taxon>Gammaproteobacteria</taxon>
        <taxon>Oceanospirillales</taxon>
        <taxon>Halomonadaceae</taxon>
        <taxon>Halomonas</taxon>
    </lineage>
</organism>
<dbReference type="Proteomes" id="UP001264519">
    <property type="component" value="Unassembled WGS sequence"/>
</dbReference>
<gene>
    <name evidence="3" type="ORF">QC818_11805</name>
</gene>
<protein>
    <submittedName>
        <fullName evidence="3">NERD domain-containing protein</fullName>
    </submittedName>
</protein>
<evidence type="ECO:0000256" key="1">
    <source>
        <dbReference type="SAM" id="MobiDB-lite"/>
    </source>
</evidence>
<keyword evidence="4" id="KW-1185">Reference proteome</keyword>
<name>A0ABU1G3E9_9GAMM</name>
<sequence>MILKEKDAYAGTDERGFYGHKQEQDVAFHLRREFGDNDQVRVIHDLVIEHEGERAQIDHLVIHPYGFIIIESKSIVGEVRVNAEGEWSRSYRGQWSGIKSPIRQAELQKTLLYRLIRDNVEQLLGKLLGVQGKVGGRDWQILCAVSSTAILHRDRMPKDVSHRVIKTEFVAGKVRDLVGGMTMAFLKAKPKFSPTELDNLGRFLLAHTERVAARQEGHVSPAGGVAEAPPETRSPQRDPTMHDADAAPPTLPLAGHPTRQHVTGDHLLTCKRCGEAERLTGMYGQYGYYIKCQQCGTNTSMKQDACPECGEKSVRINKAGPRYTATCRSCKHHYLVYFQGG</sequence>
<dbReference type="InterPro" id="IPR011528">
    <property type="entry name" value="NERD"/>
</dbReference>
<dbReference type="RefSeq" id="WP_309653066.1">
    <property type="nucleotide sequence ID" value="NZ_JARWAK010000009.1"/>
</dbReference>
<proteinExistence type="predicted"/>